<dbReference type="Proteomes" id="UP000199365">
    <property type="component" value="Unassembled WGS sequence"/>
</dbReference>
<reference evidence="2" key="1">
    <citation type="submission" date="2016-10" db="EMBL/GenBank/DDBJ databases">
        <authorList>
            <person name="Varghese N."/>
            <person name="Submissions S."/>
        </authorList>
    </citation>
    <scope>NUCLEOTIDE SEQUENCE [LARGE SCALE GENOMIC DNA]</scope>
    <source>
        <strain evidence="2">DUS833</strain>
    </source>
</reference>
<accession>A0A1H1KJP8</accession>
<protein>
    <submittedName>
        <fullName evidence="1">Uncharacterized protein</fullName>
    </submittedName>
</protein>
<dbReference type="EMBL" id="FNKX01000005">
    <property type="protein sequence ID" value="SDR62523.1"/>
    <property type="molecule type" value="Genomic_DNA"/>
</dbReference>
<dbReference type="RefSeq" id="WP_090812677.1">
    <property type="nucleotide sequence ID" value="NZ_FNKX01000005.1"/>
</dbReference>
<keyword evidence="2" id="KW-1185">Reference proteome</keyword>
<sequence>METDSVSLAGLRSLDCYPEMFSERERRQVDEWITGGLVVKAEGDRLNITQAGEQAYWSQFPGQRAQEVVDVLDENIVGVLEDAERGLSLADLATRWSGGVLLLTGHDVLSAFDRWRAGQWKYGGVDSVVERSRVVAACERFNNAQVHQ</sequence>
<gene>
    <name evidence="1" type="ORF">SAMN05445850_8243</name>
</gene>
<name>A0A1H1KJP8_9BURK</name>
<organism evidence="1 2">
    <name type="scientific">Paraburkholderia tuberum</name>
    <dbReference type="NCBI Taxonomy" id="157910"/>
    <lineage>
        <taxon>Bacteria</taxon>
        <taxon>Pseudomonadati</taxon>
        <taxon>Pseudomonadota</taxon>
        <taxon>Betaproteobacteria</taxon>
        <taxon>Burkholderiales</taxon>
        <taxon>Burkholderiaceae</taxon>
        <taxon>Paraburkholderia</taxon>
    </lineage>
</organism>
<dbReference type="AlphaFoldDB" id="A0A1H1KJP8"/>
<evidence type="ECO:0000313" key="2">
    <source>
        <dbReference type="Proteomes" id="UP000199365"/>
    </source>
</evidence>
<evidence type="ECO:0000313" key="1">
    <source>
        <dbReference type="EMBL" id="SDR62523.1"/>
    </source>
</evidence>
<dbReference type="STRING" id="157910.SAMN05445850_8243"/>
<proteinExistence type="predicted"/>